<protein>
    <recommendedName>
        <fullName evidence="2 6">Adenine deaminase</fullName>
        <shortName evidence="6">Adenase</shortName>
        <shortName evidence="6">Adenine aminase</shortName>
        <ecNumber evidence="2 6">3.5.4.2</ecNumber>
    </recommendedName>
</protein>
<organism evidence="9">
    <name type="scientific">uncultured Anaerotruncus sp</name>
    <dbReference type="NCBI Taxonomy" id="905011"/>
    <lineage>
        <taxon>Bacteria</taxon>
        <taxon>Bacillati</taxon>
        <taxon>Bacillota</taxon>
        <taxon>Clostridia</taxon>
        <taxon>Eubacteriales</taxon>
        <taxon>Oscillospiraceae</taxon>
        <taxon>Anaerotruncus</taxon>
        <taxon>environmental samples</taxon>
    </lineage>
</organism>
<name>A0A1C6JEZ6_9FIRM</name>
<evidence type="ECO:0000256" key="2">
    <source>
        <dbReference type="ARBA" id="ARBA00012782"/>
    </source>
</evidence>
<dbReference type="InterPro" id="IPR032466">
    <property type="entry name" value="Metal_Hydrolase"/>
</dbReference>
<keyword evidence="3 6" id="KW-0378">Hydrolase</keyword>
<reference evidence="9" key="1">
    <citation type="submission" date="2015-09" db="EMBL/GenBank/DDBJ databases">
        <authorList>
            <consortium name="Pathogen Informatics"/>
        </authorList>
    </citation>
    <scope>NUCLEOTIDE SEQUENCE</scope>
    <source>
        <strain evidence="9">2789STDY5834896</strain>
    </source>
</reference>
<dbReference type="InterPro" id="IPR006680">
    <property type="entry name" value="Amidohydro-rel"/>
</dbReference>
<dbReference type="EMBL" id="FMHG01000001">
    <property type="protein sequence ID" value="SCJ80571.1"/>
    <property type="molecule type" value="Genomic_DNA"/>
</dbReference>
<dbReference type="SUPFAM" id="SSF51556">
    <property type="entry name" value="Metallo-dependent hydrolases"/>
    <property type="match status" value="1"/>
</dbReference>
<dbReference type="InterPro" id="IPR006679">
    <property type="entry name" value="Adenine_deam"/>
</dbReference>
<keyword evidence="4 6" id="KW-0464">Manganese</keyword>
<dbReference type="HAMAP" id="MF_01518">
    <property type="entry name" value="Adenine_deamin"/>
    <property type="match status" value="1"/>
</dbReference>
<feature type="domain" description="Amidohydrolase-related" evidence="7">
    <location>
        <begin position="75"/>
        <end position="360"/>
    </location>
</feature>
<evidence type="ECO:0000256" key="3">
    <source>
        <dbReference type="ARBA" id="ARBA00022801"/>
    </source>
</evidence>
<evidence type="ECO:0000259" key="7">
    <source>
        <dbReference type="Pfam" id="PF01979"/>
    </source>
</evidence>
<evidence type="ECO:0000256" key="4">
    <source>
        <dbReference type="ARBA" id="ARBA00023211"/>
    </source>
</evidence>
<accession>A0A1C6JEZ6</accession>
<comment type="catalytic activity">
    <reaction evidence="5 6">
        <text>adenine + H2O + H(+) = hypoxanthine + NH4(+)</text>
        <dbReference type="Rhea" id="RHEA:23688"/>
        <dbReference type="ChEBI" id="CHEBI:15377"/>
        <dbReference type="ChEBI" id="CHEBI:15378"/>
        <dbReference type="ChEBI" id="CHEBI:16708"/>
        <dbReference type="ChEBI" id="CHEBI:17368"/>
        <dbReference type="ChEBI" id="CHEBI:28938"/>
        <dbReference type="EC" id="3.5.4.2"/>
    </reaction>
</comment>
<evidence type="ECO:0000259" key="8">
    <source>
        <dbReference type="Pfam" id="PF13382"/>
    </source>
</evidence>
<dbReference type="Pfam" id="PF01979">
    <property type="entry name" value="Amidohydro_1"/>
    <property type="match status" value="1"/>
</dbReference>
<evidence type="ECO:0000313" key="9">
    <source>
        <dbReference type="EMBL" id="SCJ80571.1"/>
    </source>
</evidence>
<dbReference type="InterPro" id="IPR026912">
    <property type="entry name" value="Adenine_deam_C"/>
</dbReference>
<comment type="cofactor">
    <cofactor evidence="6">
        <name>Mn(2+)</name>
        <dbReference type="ChEBI" id="CHEBI:29035"/>
    </cofactor>
</comment>
<dbReference type="EC" id="3.5.4.2" evidence="2 6"/>
<sequence length="597" mass="64545">MKYQPKDKRALLAAALGRVPCDLAIKNVQYLNVFTGEVYPATVFVHQGFVAHVEAGSPAADLHLAKEVYDGQGKTIIPGFIDAHVHIESSMLTPRNFAAAVLIHGTTTAVTDPHEIGNVLGEEAVRYMHDAALDVPMRQLVNIPSCVPAVPGLENAGATFDAATIDRLAKLENVHGLAEVMDFVGVVEGDDRMMEIIEVAEKNGLYLQGHLPGQTGRMVSAYRIGGPTTCHESTTSAEARDKMRAGIYVDARDSSISYNVEAVWEGVKDFTYFDQLCLCTDDREADDILYVGHIDDVARHAISLGMRPIDAVRAATINVAKEAHLENLGAVAPGCVADMLLVDSLETLNVKEVFFGGKLVAKDGQLTVDIQQKDFPLEHKNSVRVPELTADDFLMRAPAGCGDTVAVNVLTYSDMQGSLSRAERVELPVKNGLIDISGQSDLHYALIQNRHGLGNHTFGVVRGFGLKKGAYGATVSHDSHNLTIVFSDPADGYAIYRQLVEMGGGYCCAENGQVLCSLPLQVGGLMSIKPWAEVAADSVAMKKALRTLGLDLKNPLLRIVTLALPVIPLVKFSDIGMIDVLKKQFIPIFPDYPSYRA</sequence>
<dbReference type="Pfam" id="PF13382">
    <property type="entry name" value="Adenine_deam_C"/>
    <property type="match status" value="1"/>
</dbReference>
<proteinExistence type="inferred from homology"/>
<dbReference type="Gene3D" id="3.20.20.140">
    <property type="entry name" value="Metal-dependent hydrolases"/>
    <property type="match status" value="1"/>
</dbReference>
<dbReference type="AlphaFoldDB" id="A0A1C6JEZ6"/>
<evidence type="ECO:0000256" key="6">
    <source>
        <dbReference type="HAMAP-Rule" id="MF_01518"/>
    </source>
</evidence>
<comment type="similarity">
    <text evidence="1 6">Belongs to the metallo-dependent hydrolases superfamily. Adenine deaminase family.</text>
</comment>
<feature type="domain" description="Adenine deaminase C-terminal" evidence="8">
    <location>
        <begin position="421"/>
        <end position="583"/>
    </location>
</feature>
<dbReference type="SUPFAM" id="SSF51338">
    <property type="entry name" value="Composite domain of metallo-dependent hydrolases"/>
    <property type="match status" value="1"/>
</dbReference>
<evidence type="ECO:0000256" key="1">
    <source>
        <dbReference type="ARBA" id="ARBA00006773"/>
    </source>
</evidence>
<evidence type="ECO:0000256" key="5">
    <source>
        <dbReference type="ARBA" id="ARBA00047720"/>
    </source>
</evidence>
<dbReference type="PANTHER" id="PTHR11113">
    <property type="entry name" value="N-ACETYLGLUCOSAMINE-6-PHOSPHATE DEACETYLASE"/>
    <property type="match status" value="1"/>
</dbReference>
<dbReference type="GO" id="GO:0006146">
    <property type="term" value="P:adenine catabolic process"/>
    <property type="evidence" value="ECO:0007669"/>
    <property type="project" value="InterPro"/>
</dbReference>
<gene>
    <name evidence="9" type="primary">adeC_1</name>
    <name evidence="6" type="synonym">ade</name>
    <name evidence="9" type="ORF">SAMEA3545359_02141</name>
</gene>
<dbReference type="Gene3D" id="2.30.40.10">
    <property type="entry name" value="Urease, subunit C, domain 1"/>
    <property type="match status" value="1"/>
</dbReference>
<dbReference type="InterPro" id="IPR011059">
    <property type="entry name" value="Metal-dep_hydrolase_composite"/>
</dbReference>
<dbReference type="GO" id="GO:0000034">
    <property type="term" value="F:adenine deaminase activity"/>
    <property type="evidence" value="ECO:0007669"/>
    <property type="project" value="UniProtKB-UniRule"/>
</dbReference>
<dbReference type="PANTHER" id="PTHR11113:SF2">
    <property type="entry name" value="ADENINE DEAMINASE"/>
    <property type="match status" value="1"/>
</dbReference>